<feature type="transmembrane region" description="Helical" evidence="2">
    <location>
        <begin position="400"/>
        <end position="419"/>
    </location>
</feature>
<feature type="transmembrane region" description="Helical" evidence="2">
    <location>
        <begin position="321"/>
        <end position="346"/>
    </location>
</feature>
<evidence type="ECO:0000313" key="3">
    <source>
        <dbReference type="EMBL" id="CAE1308735.1"/>
    </source>
</evidence>
<feature type="transmembrane region" description="Helical" evidence="2">
    <location>
        <begin position="12"/>
        <end position="39"/>
    </location>
</feature>
<dbReference type="Proteomes" id="UP000597762">
    <property type="component" value="Unassembled WGS sequence"/>
</dbReference>
<feature type="region of interest" description="Disordered" evidence="1">
    <location>
        <begin position="454"/>
        <end position="526"/>
    </location>
</feature>
<feature type="transmembrane region" description="Helical" evidence="2">
    <location>
        <begin position="557"/>
        <end position="578"/>
    </location>
</feature>
<name>A0A812DR08_ACAPH</name>
<dbReference type="AlphaFoldDB" id="A0A812DR08"/>
<keyword evidence="4" id="KW-1185">Reference proteome</keyword>
<feature type="transmembrane region" description="Helical" evidence="2">
    <location>
        <begin position="282"/>
        <end position="301"/>
    </location>
</feature>
<accession>A0A812DR08</accession>
<gene>
    <name evidence="3" type="ORF">SPHA_60566</name>
</gene>
<feature type="transmembrane region" description="Helical" evidence="2">
    <location>
        <begin position="133"/>
        <end position="153"/>
    </location>
</feature>
<feature type="transmembrane region" description="Helical" evidence="2">
    <location>
        <begin position="358"/>
        <end position="380"/>
    </location>
</feature>
<sequence>MFLIKKSLCNLFLFFFLFLSIFYLFPPIFSFSFFFPLFFLFSFHYFFFFLSIIFSFFFPLFFLFSFHYFFFFFFLSIIFSFSFFFPLFFLFLFSFHYFFFFFFLSIIFSFSFFFPLFFLSVSDKNNGKKKKAFCFLFLSIILSFSPIFFFFIFFFFFSFHYFFFFLFPFFVYLHLLNQGECKLFFINFTPTALILGKKYKLSLLWNQSPPFLPFVFSSMISFSSLSNPRNIGACYLLVTTIVLDLSLSLPNYFLLLILFVTLFFLPSLSLPSRISSLSFSPFSHFFPLFLSLLAFLPSLSLPSRISSLSFSPILLSLSSSSLIILSSSLIILSSSLIILSSSLIILSSSLSSTLLQPSSFPIVFLPPFFVSLSFSSSPLLSSFPHFLYLSPSLSLIHEEGSLGVPILIITTIMMVVGYASEIRKPGIEDGTSSEKDPSESPVYAALAMLTTPKSTPTLTRRTPIEEVPTTNLLGKGEEANEGAGTRTQHPGGSNKDGEAKESKMKTLPLQTKSSQQQEKPKTKVKEQHQRSLSDQCFIALFWAFVLVRLWIHAWVLLLIPIPIVLIILKKLCKCLLMLSNQNFKKCLEEIL</sequence>
<evidence type="ECO:0000256" key="2">
    <source>
        <dbReference type="SAM" id="Phobius"/>
    </source>
</evidence>
<keyword evidence="2" id="KW-0472">Membrane</keyword>
<reference evidence="3" key="1">
    <citation type="submission" date="2021-01" db="EMBL/GenBank/DDBJ databases">
        <authorList>
            <person name="Li R."/>
            <person name="Bekaert M."/>
        </authorList>
    </citation>
    <scope>NUCLEOTIDE SEQUENCE</scope>
    <source>
        <strain evidence="3">Farmed</strain>
    </source>
</reference>
<proteinExistence type="predicted"/>
<evidence type="ECO:0000256" key="1">
    <source>
        <dbReference type="SAM" id="MobiDB-lite"/>
    </source>
</evidence>
<evidence type="ECO:0000313" key="4">
    <source>
        <dbReference type="Proteomes" id="UP000597762"/>
    </source>
</evidence>
<dbReference type="EMBL" id="CAHIKZ030004214">
    <property type="protein sequence ID" value="CAE1308735.1"/>
    <property type="molecule type" value="Genomic_DNA"/>
</dbReference>
<protein>
    <submittedName>
        <fullName evidence="3">Uncharacterized protein</fullName>
    </submittedName>
</protein>
<keyword evidence="2" id="KW-1133">Transmembrane helix</keyword>
<organism evidence="3 4">
    <name type="scientific">Acanthosepion pharaonis</name>
    <name type="common">Pharaoh cuttlefish</name>
    <name type="synonym">Sepia pharaonis</name>
    <dbReference type="NCBI Taxonomy" id="158019"/>
    <lineage>
        <taxon>Eukaryota</taxon>
        <taxon>Metazoa</taxon>
        <taxon>Spiralia</taxon>
        <taxon>Lophotrochozoa</taxon>
        <taxon>Mollusca</taxon>
        <taxon>Cephalopoda</taxon>
        <taxon>Coleoidea</taxon>
        <taxon>Decapodiformes</taxon>
        <taxon>Sepiida</taxon>
        <taxon>Sepiina</taxon>
        <taxon>Sepiidae</taxon>
        <taxon>Acanthosepion</taxon>
    </lineage>
</organism>
<feature type="transmembrane region" description="Helical" evidence="2">
    <location>
        <begin position="99"/>
        <end position="121"/>
    </location>
</feature>
<feature type="transmembrane region" description="Helical" evidence="2">
    <location>
        <begin position="45"/>
        <end position="64"/>
    </location>
</feature>
<feature type="transmembrane region" description="Helical" evidence="2">
    <location>
        <begin position="71"/>
        <end position="93"/>
    </location>
</feature>
<keyword evidence="2" id="KW-0812">Transmembrane</keyword>
<comment type="caution">
    <text evidence="3">The sequence shown here is derived from an EMBL/GenBank/DDBJ whole genome shotgun (WGS) entry which is preliminary data.</text>
</comment>
<feature type="compositionally biased region" description="Basic and acidic residues" evidence="1">
    <location>
        <begin position="495"/>
        <end position="504"/>
    </location>
</feature>
<feature type="transmembrane region" description="Helical" evidence="2">
    <location>
        <begin position="159"/>
        <end position="176"/>
    </location>
</feature>
<feature type="compositionally biased region" description="Polar residues" evidence="1">
    <location>
        <begin position="508"/>
        <end position="517"/>
    </location>
</feature>
<feature type="transmembrane region" description="Helical" evidence="2">
    <location>
        <begin position="252"/>
        <end position="270"/>
    </location>
</feature>